<dbReference type="EMBL" id="CAICTM010003539">
    <property type="protein sequence ID" value="CAB9531444.1"/>
    <property type="molecule type" value="Genomic_DNA"/>
</dbReference>
<feature type="compositionally biased region" description="Basic and acidic residues" evidence="1">
    <location>
        <begin position="21"/>
        <end position="44"/>
    </location>
</feature>
<name>A0A9N8F4D5_9STRA</name>
<feature type="transmembrane region" description="Helical" evidence="2">
    <location>
        <begin position="66"/>
        <end position="89"/>
    </location>
</feature>
<feature type="transmembrane region" description="Helical" evidence="2">
    <location>
        <begin position="95"/>
        <end position="115"/>
    </location>
</feature>
<sequence length="126" mass="13567">MTTLEESNEETMSAPPAEAADVEKTTEKTTEGTTEYHEDGDLHEGNPGCCDNVYVNTYRSLWSRNAICSVLSLNAFIGFCVLNGIFAFFSVNAAFSIFSVNSILSIASINSMLALGCSGETMKICV</sequence>
<dbReference type="AlphaFoldDB" id="A0A9N8F4D5"/>
<evidence type="ECO:0000313" key="3">
    <source>
        <dbReference type="EMBL" id="CAB9531444.1"/>
    </source>
</evidence>
<gene>
    <name evidence="3" type="ORF">SEMRO_3541_G349070.1</name>
</gene>
<accession>A0A9N8F4D5</accession>
<reference evidence="3" key="1">
    <citation type="submission" date="2020-06" db="EMBL/GenBank/DDBJ databases">
        <authorList>
            <consortium name="Plant Systems Biology data submission"/>
        </authorList>
    </citation>
    <scope>NUCLEOTIDE SEQUENCE</scope>
    <source>
        <strain evidence="3">D6</strain>
    </source>
</reference>
<feature type="region of interest" description="Disordered" evidence="1">
    <location>
        <begin position="1"/>
        <end position="46"/>
    </location>
</feature>
<evidence type="ECO:0000256" key="1">
    <source>
        <dbReference type="SAM" id="MobiDB-lite"/>
    </source>
</evidence>
<keyword evidence="2" id="KW-0472">Membrane</keyword>
<dbReference type="OrthoDB" id="52901at2759"/>
<dbReference type="Proteomes" id="UP001153069">
    <property type="component" value="Unassembled WGS sequence"/>
</dbReference>
<comment type="caution">
    <text evidence="3">The sequence shown here is derived from an EMBL/GenBank/DDBJ whole genome shotgun (WGS) entry which is preliminary data.</text>
</comment>
<evidence type="ECO:0000256" key="2">
    <source>
        <dbReference type="SAM" id="Phobius"/>
    </source>
</evidence>
<organism evidence="3 4">
    <name type="scientific">Seminavis robusta</name>
    <dbReference type="NCBI Taxonomy" id="568900"/>
    <lineage>
        <taxon>Eukaryota</taxon>
        <taxon>Sar</taxon>
        <taxon>Stramenopiles</taxon>
        <taxon>Ochrophyta</taxon>
        <taxon>Bacillariophyta</taxon>
        <taxon>Bacillariophyceae</taxon>
        <taxon>Bacillariophycidae</taxon>
        <taxon>Naviculales</taxon>
        <taxon>Naviculaceae</taxon>
        <taxon>Seminavis</taxon>
    </lineage>
</organism>
<evidence type="ECO:0000313" key="4">
    <source>
        <dbReference type="Proteomes" id="UP001153069"/>
    </source>
</evidence>
<proteinExistence type="predicted"/>
<keyword evidence="2" id="KW-1133">Transmembrane helix</keyword>
<keyword evidence="4" id="KW-1185">Reference proteome</keyword>
<keyword evidence="2" id="KW-0812">Transmembrane</keyword>
<protein>
    <submittedName>
        <fullName evidence="3">Uncharacterized protein</fullName>
    </submittedName>
</protein>